<dbReference type="PANTHER" id="PTHR48111">
    <property type="entry name" value="REGULATOR OF RPOS"/>
    <property type="match status" value="1"/>
</dbReference>
<evidence type="ECO:0000256" key="4">
    <source>
        <dbReference type="ARBA" id="ARBA00023125"/>
    </source>
</evidence>
<evidence type="ECO:0000259" key="6">
    <source>
        <dbReference type="PROSITE" id="PS50110"/>
    </source>
</evidence>
<dbReference type="GO" id="GO:0000976">
    <property type="term" value="F:transcription cis-regulatory region binding"/>
    <property type="evidence" value="ECO:0007669"/>
    <property type="project" value="TreeGrafter"/>
</dbReference>
<gene>
    <name evidence="8" type="primary">tcrA_2</name>
    <name evidence="8" type="ORF">SDC9_10539</name>
</gene>
<evidence type="ECO:0000256" key="5">
    <source>
        <dbReference type="ARBA" id="ARBA00023163"/>
    </source>
</evidence>
<feature type="domain" description="OmpR/PhoB-type" evidence="7">
    <location>
        <begin position="124"/>
        <end position="222"/>
    </location>
</feature>
<keyword evidence="3" id="KW-0805">Transcription regulation</keyword>
<dbReference type="InterPro" id="IPR001867">
    <property type="entry name" value="OmpR/PhoB-type_DNA-bd"/>
</dbReference>
<accession>A0A644TEJ2</accession>
<keyword evidence="5" id="KW-0804">Transcription</keyword>
<dbReference type="InterPro" id="IPR016032">
    <property type="entry name" value="Sig_transdc_resp-reg_C-effctor"/>
</dbReference>
<dbReference type="Pfam" id="PF00072">
    <property type="entry name" value="Response_reg"/>
    <property type="match status" value="1"/>
</dbReference>
<sequence>MRILLLDDDKCLCQTLERALGEAGHVVEYACDGASGEYFAANSEFDLLILDIGLPDKNGIEVCRKLRADGIVTPVLMLTARDSLDSKVKGLDAGADDYLCKPFACDELLARIRALQRRPPLRVLPVVETAGISFDNVSHRVCGGKTEIKLTAAEYKILEYFITNPGVLITRSMLEEHLWGAESTSVSNTIDSLIKKLRQKLGWDAKSGPIKTLRGAGYRLDR</sequence>
<dbReference type="Gene3D" id="1.10.10.10">
    <property type="entry name" value="Winged helix-like DNA-binding domain superfamily/Winged helix DNA-binding domain"/>
    <property type="match status" value="1"/>
</dbReference>
<keyword evidence="2" id="KW-0902">Two-component regulatory system</keyword>
<dbReference type="GO" id="GO:0005829">
    <property type="term" value="C:cytosol"/>
    <property type="evidence" value="ECO:0007669"/>
    <property type="project" value="TreeGrafter"/>
</dbReference>
<proteinExistence type="predicted"/>
<name>A0A644TEJ2_9ZZZZ</name>
<evidence type="ECO:0000256" key="2">
    <source>
        <dbReference type="ARBA" id="ARBA00023012"/>
    </source>
</evidence>
<dbReference type="Gene3D" id="6.10.250.690">
    <property type="match status" value="1"/>
</dbReference>
<evidence type="ECO:0000256" key="1">
    <source>
        <dbReference type="ARBA" id="ARBA00022553"/>
    </source>
</evidence>
<evidence type="ECO:0000256" key="3">
    <source>
        <dbReference type="ARBA" id="ARBA00023015"/>
    </source>
</evidence>
<dbReference type="SUPFAM" id="SSF52172">
    <property type="entry name" value="CheY-like"/>
    <property type="match status" value="1"/>
</dbReference>
<dbReference type="CDD" id="cd17624">
    <property type="entry name" value="REC_OmpR_PmrA-like"/>
    <property type="match status" value="1"/>
</dbReference>
<dbReference type="InterPro" id="IPR001789">
    <property type="entry name" value="Sig_transdc_resp-reg_receiver"/>
</dbReference>
<protein>
    <submittedName>
        <fullName evidence="8">Transcriptional regulatory protein TcrA</fullName>
    </submittedName>
</protein>
<dbReference type="Pfam" id="PF00486">
    <property type="entry name" value="Trans_reg_C"/>
    <property type="match status" value="1"/>
</dbReference>
<organism evidence="8">
    <name type="scientific">bioreactor metagenome</name>
    <dbReference type="NCBI Taxonomy" id="1076179"/>
    <lineage>
        <taxon>unclassified sequences</taxon>
        <taxon>metagenomes</taxon>
        <taxon>ecological metagenomes</taxon>
    </lineage>
</organism>
<dbReference type="PANTHER" id="PTHR48111:SF1">
    <property type="entry name" value="TWO-COMPONENT RESPONSE REGULATOR ORR33"/>
    <property type="match status" value="1"/>
</dbReference>
<feature type="domain" description="Response regulatory" evidence="6">
    <location>
        <begin position="2"/>
        <end position="116"/>
    </location>
</feature>
<dbReference type="Gene3D" id="3.40.50.2300">
    <property type="match status" value="1"/>
</dbReference>
<dbReference type="AlphaFoldDB" id="A0A644TEJ2"/>
<dbReference type="InterPro" id="IPR036388">
    <property type="entry name" value="WH-like_DNA-bd_sf"/>
</dbReference>
<dbReference type="SMART" id="SM00862">
    <property type="entry name" value="Trans_reg_C"/>
    <property type="match status" value="1"/>
</dbReference>
<dbReference type="SUPFAM" id="SSF46894">
    <property type="entry name" value="C-terminal effector domain of the bipartite response regulators"/>
    <property type="match status" value="1"/>
</dbReference>
<keyword evidence="1" id="KW-0597">Phosphoprotein</keyword>
<dbReference type="InterPro" id="IPR039420">
    <property type="entry name" value="WalR-like"/>
</dbReference>
<evidence type="ECO:0000313" key="8">
    <source>
        <dbReference type="EMBL" id="MPL64877.1"/>
    </source>
</evidence>
<dbReference type="PROSITE" id="PS50110">
    <property type="entry name" value="RESPONSE_REGULATORY"/>
    <property type="match status" value="1"/>
</dbReference>
<dbReference type="GO" id="GO:0006355">
    <property type="term" value="P:regulation of DNA-templated transcription"/>
    <property type="evidence" value="ECO:0007669"/>
    <property type="project" value="InterPro"/>
</dbReference>
<dbReference type="SMART" id="SM00448">
    <property type="entry name" value="REC"/>
    <property type="match status" value="1"/>
</dbReference>
<dbReference type="EMBL" id="VSSQ01000026">
    <property type="protein sequence ID" value="MPL64877.1"/>
    <property type="molecule type" value="Genomic_DNA"/>
</dbReference>
<keyword evidence="4" id="KW-0238">DNA-binding</keyword>
<dbReference type="PROSITE" id="PS51755">
    <property type="entry name" value="OMPR_PHOB"/>
    <property type="match status" value="1"/>
</dbReference>
<evidence type="ECO:0000259" key="7">
    <source>
        <dbReference type="PROSITE" id="PS51755"/>
    </source>
</evidence>
<dbReference type="GO" id="GO:0032993">
    <property type="term" value="C:protein-DNA complex"/>
    <property type="evidence" value="ECO:0007669"/>
    <property type="project" value="TreeGrafter"/>
</dbReference>
<reference evidence="8" key="1">
    <citation type="submission" date="2019-08" db="EMBL/GenBank/DDBJ databases">
        <authorList>
            <person name="Kucharzyk K."/>
            <person name="Murdoch R.W."/>
            <person name="Higgins S."/>
            <person name="Loffler F."/>
        </authorList>
    </citation>
    <scope>NUCLEOTIDE SEQUENCE</scope>
</reference>
<dbReference type="FunFam" id="3.40.50.2300:FF:000002">
    <property type="entry name" value="DNA-binding response regulator PhoP"/>
    <property type="match status" value="1"/>
</dbReference>
<comment type="caution">
    <text evidence="8">The sequence shown here is derived from an EMBL/GenBank/DDBJ whole genome shotgun (WGS) entry which is preliminary data.</text>
</comment>
<dbReference type="InterPro" id="IPR011006">
    <property type="entry name" value="CheY-like_superfamily"/>
</dbReference>
<dbReference type="CDD" id="cd00383">
    <property type="entry name" value="trans_reg_C"/>
    <property type="match status" value="1"/>
</dbReference>
<dbReference type="GO" id="GO:0000156">
    <property type="term" value="F:phosphorelay response regulator activity"/>
    <property type="evidence" value="ECO:0007669"/>
    <property type="project" value="TreeGrafter"/>
</dbReference>